<accession>A0A319EFL0</accession>
<feature type="compositionally biased region" description="Basic residues" evidence="1">
    <location>
        <begin position="59"/>
        <end position="79"/>
    </location>
</feature>
<dbReference type="VEuPathDB" id="FungiDB:BO71DRAFT_97878"/>
<organism evidence="2 3">
    <name type="scientific">Aspergillus ellipticus CBS 707.79</name>
    <dbReference type="NCBI Taxonomy" id="1448320"/>
    <lineage>
        <taxon>Eukaryota</taxon>
        <taxon>Fungi</taxon>
        <taxon>Dikarya</taxon>
        <taxon>Ascomycota</taxon>
        <taxon>Pezizomycotina</taxon>
        <taxon>Eurotiomycetes</taxon>
        <taxon>Eurotiomycetidae</taxon>
        <taxon>Eurotiales</taxon>
        <taxon>Aspergillaceae</taxon>
        <taxon>Aspergillus</taxon>
        <taxon>Aspergillus subgen. Circumdati</taxon>
    </lineage>
</organism>
<dbReference type="STRING" id="1448320.A0A319EFL0"/>
<feature type="region of interest" description="Disordered" evidence="1">
    <location>
        <begin position="1"/>
        <end position="243"/>
    </location>
</feature>
<feature type="compositionally biased region" description="Basic and acidic residues" evidence="1">
    <location>
        <begin position="136"/>
        <end position="159"/>
    </location>
</feature>
<feature type="compositionally biased region" description="Polar residues" evidence="1">
    <location>
        <begin position="229"/>
        <end position="240"/>
    </location>
</feature>
<feature type="compositionally biased region" description="Low complexity" evidence="1">
    <location>
        <begin position="8"/>
        <end position="24"/>
    </location>
</feature>
<feature type="compositionally biased region" description="Basic and acidic residues" evidence="1">
    <location>
        <begin position="80"/>
        <end position="127"/>
    </location>
</feature>
<dbReference type="Proteomes" id="UP000247810">
    <property type="component" value="Unassembled WGS sequence"/>
</dbReference>
<feature type="compositionally biased region" description="Polar residues" evidence="1">
    <location>
        <begin position="25"/>
        <end position="39"/>
    </location>
</feature>
<proteinExistence type="predicted"/>
<gene>
    <name evidence="2" type="ORF">BO71DRAFT_97878</name>
</gene>
<reference evidence="2 3" key="1">
    <citation type="submission" date="2018-02" db="EMBL/GenBank/DDBJ databases">
        <title>The genomes of Aspergillus section Nigri reveals drivers in fungal speciation.</title>
        <authorList>
            <consortium name="DOE Joint Genome Institute"/>
            <person name="Vesth T.C."/>
            <person name="Nybo J."/>
            <person name="Theobald S."/>
            <person name="Brandl J."/>
            <person name="Frisvad J.C."/>
            <person name="Nielsen K.F."/>
            <person name="Lyhne E.K."/>
            <person name="Kogle M.E."/>
            <person name="Kuo A."/>
            <person name="Riley R."/>
            <person name="Clum A."/>
            <person name="Nolan M."/>
            <person name="Lipzen A."/>
            <person name="Salamov A."/>
            <person name="Henrissat B."/>
            <person name="Wiebenga A."/>
            <person name="De vries R.P."/>
            <person name="Grigoriev I.V."/>
            <person name="Mortensen U.H."/>
            <person name="Andersen M.R."/>
            <person name="Baker S.E."/>
        </authorList>
    </citation>
    <scope>NUCLEOTIDE SEQUENCE [LARGE SCALE GENOMIC DNA]</scope>
    <source>
        <strain evidence="2 3">CBS 707.79</strain>
    </source>
</reference>
<sequence length="263" mass="30375">MASRRSRSPSTPSEGEIIESGSETKATTSQLPLNGTSVDRPTRASTSSAPRSAASLSRSPRRRRSRTRTRSTSRTRSRSPYRDHRGYKRRRDDDYDRDYNGYDHDDRRYRPEPSRRAGGSRYDDNRYSGRGQPRRPYYDYDREEHYGDGLRYSDESDRRREKRARTRSRSPYHEVRKPKQYSGDEWDSQKDESAVSRIRRRKPSIEQSVSERGNTSVVASRVKQDAETQKPQVQQASGASNPRLDRYVAALKPLMCGADCAPV</sequence>
<protein>
    <submittedName>
        <fullName evidence="2">Uncharacterized protein</fullName>
    </submittedName>
</protein>
<feature type="compositionally biased region" description="Basic residues" evidence="1">
    <location>
        <begin position="160"/>
        <end position="170"/>
    </location>
</feature>
<dbReference type="AlphaFoldDB" id="A0A319EFL0"/>
<evidence type="ECO:0000313" key="2">
    <source>
        <dbReference type="EMBL" id="PYH89822.1"/>
    </source>
</evidence>
<dbReference type="EMBL" id="KZ826009">
    <property type="protein sequence ID" value="PYH89822.1"/>
    <property type="molecule type" value="Genomic_DNA"/>
</dbReference>
<feature type="compositionally biased region" description="Low complexity" evidence="1">
    <location>
        <begin position="43"/>
        <end position="58"/>
    </location>
</feature>
<name>A0A319EFL0_9EURO</name>
<evidence type="ECO:0000313" key="3">
    <source>
        <dbReference type="Proteomes" id="UP000247810"/>
    </source>
</evidence>
<evidence type="ECO:0000256" key="1">
    <source>
        <dbReference type="SAM" id="MobiDB-lite"/>
    </source>
</evidence>
<dbReference type="OrthoDB" id="10613870at2759"/>
<feature type="compositionally biased region" description="Polar residues" evidence="1">
    <location>
        <begin position="205"/>
        <end position="218"/>
    </location>
</feature>
<keyword evidence="3" id="KW-1185">Reference proteome</keyword>